<comment type="similarity">
    <text evidence="2">Belongs to the peptidase S8 family.</text>
</comment>
<evidence type="ECO:0000256" key="1">
    <source>
        <dbReference type="ARBA" id="ARBA00004613"/>
    </source>
</evidence>
<dbReference type="Gene3D" id="3.30.70.80">
    <property type="entry name" value="Peptidase S8 propeptide/proteinase inhibitor I9"/>
    <property type="match status" value="1"/>
</dbReference>
<keyword evidence="3 4" id="KW-0732">Signal</keyword>
<keyword evidence="6" id="KW-1185">Reference proteome</keyword>
<evidence type="ECO:0000313" key="6">
    <source>
        <dbReference type="Proteomes" id="UP000515211"/>
    </source>
</evidence>
<dbReference type="AlphaFoldDB" id="A0A9C6TJU6"/>
<feature type="signal peptide" evidence="4">
    <location>
        <begin position="1"/>
        <end position="24"/>
    </location>
</feature>
<dbReference type="GeneID" id="127747648"/>
<dbReference type="RefSeq" id="XP_052117735.1">
    <property type="nucleotide sequence ID" value="XM_052261775.1"/>
</dbReference>
<evidence type="ECO:0000256" key="2">
    <source>
        <dbReference type="ARBA" id="ARBA00011073"/>
    </source>
</evidence>
<dbReference type="GO" id="GO:0004252">
    <property type="term" value="F:serine-type endopeptidase activity"/>
    <property type="evidence" value="ECO:0007669"/>
    <property type="project" value="InterPro"/>
</dbReference>
<comment type="subcellular location">
    <subcellularLocation>
        <location evidence="1">Secreted</location>
    </subcellularLocation>
</comment>
<feature type="chain" id="PRO_5038471666" evidence="4">
    <location>
        <begin position="25"/>
        <end position="243"/>
    </location>
</feature>
<feature type="domain" description="Inhibitor I9" evidence="5">
    <location>
        <begin position="34"/>
        <end position="109"/>
    </location>
</feature>
<reference evidence="6" key="1">
    <citation type="journal article" date="2016" name="Nat. Genet.">
        <title>The genome sequences of Arachis duranensis and Arachis ipaensis, the diploid ancestors of cultivated peanut.</title>
        <authorList>
            <person name="Bertioli D.J."/>
            <person name="Cannon S.B."/>
            <person name="Froenicke L."/>
            <person name="Huang G."/>
            <person name="Farmer A.D."/>
            <person name="Cannon E.K."/>
            <person name="Liu X."/>
            <person name="Gao D."/>
            <person name="Clevenger J."/>
            <person name="Dash S."/>
            <person name="Ren L."/>
            <person name="Moretzsohn M.C."/>
            <person name="Shirasawa K."/>
            <person name="Huang W."/>
            <person name="Vidigal B."/>
            <person name="Abernathy B."/>
            <person name="Chu Y."/>
            <person name="Niederhuth C.E."/>
            <person name="Umale P."/>
            <person name="Araujo A.C."/>
            <person name="Kozik A."/>
            <person name="Kim K.D."/>
            <person name="Burow M.D."/>
            <person name="Varshney R.K."/>
            <person name="Wang X."/>
            <person name="Zhang X."/>
            <person name="Barkley N."/>
            <person name="Guimaraes P.M."/>
            <person name="Isobe S."/>
            <person name="Guo B."/>
            <person name="Liao B."/>
            <person name="Stalker H.T."/>
            <person name="Schmitz R.J."/>
            <person name="Scheffler B.E."/>
            <person name="Leal-Bertioli S.C."/>
            <person name="Xun X."/>
            <person name="Jackson S.A."/>
            <person name="Michelmore R."/>
            <person name="Ozias-Akins P."/>
        </authorList>
    </citation>
    <scope>NUCLEOTIDE SEQUENCE [LARGE SCALE GENOMIC DNA]</scope>
    <source>
        <strain evidence="6">cv. V14167</strain>
    </source>
</reference>
<dbReference type="GO" id="GO:0005576">
    <property type="term" value="C:extracellular region"/>
    <property type="evidence" value="ECO:0007669"/>
    <property type="project" value="UniProtKB-SubCell"/>
</dbReference>
<protein>
    <submittedName>
        <fullName evidence="7">Subtilisin-like protease SBT1.7 isoform X1</fullName>
    </submittedName>
</protein>
<sequence>MKILILKFLQFVLLLIFYGRYTIAEKTTQEAKKTYIVHMDKFNMPKSFSDHLSWYDSSLKSVSDSEEMLYTYNHVAHEFSIRLTFQEAETLSKQLGILYVMPEVRYELHTTRTPQFLGLDKATTLFPASKQQSQVVIRVLDTGVWPELQSLDDTGLGPVLSGWKGKCEIGTNFNSSSCNRKLVGARFFTNGYFLVEIEGPEQKYDSAAKKGLQMLLDSDLPTLEVNFLVLQKPNWCALNCVGK</sequence>
<dbReference type="Proteomes" id="UP000515211">
    <property type="component" value="Chromosome 1"/>
</dbReference>
<dbReference type="InterPro" id="IPR037045">
    <property type="entry name" value="S8pro/Inhibitor_I9_sf"/>
</dbReference>
<reference evidence="7" key="2">
    <citation type="submission" date="2025-08" db="UniProtKB">
        <authorList>
            <consortium name="RefSeq"/>
        </authorList>
    </citation>
    <scope>IDENTIFICATION</scope>
    <source>
        <tissue evidence="7">Whole plant</tissue>
    </source>
</reference>
<proteinExistence type="inferred from homology"/>
<dbReference type="SUPFAM" id="SSF52743">
    <property type="entry name" value="Subtilisin-like"/>
    <property type="match status" value="1"/>
</dbReference>
<dbReference type="InterPro" id="IPR036852">
    <property type="entry name" value="Peptidase_S8/S53_dom_sf"/>
</dbReference>
<dbReference type="InterPro" id="IPR045051">
    <property type="entry name" value="SBT"/>
</dbReference>
<dbReference type="InterPro" id="IPR010259">
    <property type="entry name" value="S8pro/Inhibitor_I9"/>
</dbReference>
<dbReference type="KEGG" id="adu:127747648"/>
<organism evidence="6 7">
    <name type="scientific">Arachis duranensis</name>
    <name type="common">Wild peanut</name>
    <dbReference type="NCBI Taxonomy" id="130453"/>
    <lineage>
        <taxon>Eukaryota</taxon>
        <taxon>Viridiplantae</taxon>
        <taxon>Streptophyta</taxon>
        <taxon>Embryophyta</taxon>
        <taxon>Tracheophyta</taxon>
        <taxon>Spermatophyta</taxon>
        <taxon>Magnoliopsida</taxon>
        <taxon>eudicotyledons</taxon>
        <taxon>Gunneridae</taxon>
        <taxon>Pentapetalae</taxon>
        <taxon>rosids</taxon>
        <taxon>fabids</taxon>
        <taxon>Fabales</taxon>
        <taxon>Fabaceae</taxon>
        <taxon>Papilionoideae</taxon>
        <taxon>50 kb inversion clade</taxon>
        <taxon>dalbergioids sensu lato</taxon>
        <taxon>Dalbergieae</taxon>
        <taxon>Pterocarpus clade</taxon>
        <taxon>Arachis</taxon>
    </lineage>
</organism>
<evidence type="ECO:0000256" key="4">
    <source>
        <dbReference type="SAM" id="SignalP"/>
    </source>
</evidence>
<name>A0A9C6TJU6_ARADU</name>
<evidence type="ECO:0000259" key="5">
    <source>
        <dbReference type="Pfam" id="PF05922"/>
    </source>
</evidence>
<dbReference type="FunFam" id="3.30.70.80:FF:000003">
    <property type="entry name" value="Subtilisin-like protease SBT1.9"/>
    <property type="match status" value="1"/>
</dbReference>
<evidence type="ECO:0000313" key="7">
    <source>
        <dbReference type="RefSeq" id="XP_052117735.1"/>
    </source>
</evidence>
<dbReference type="PANTHER" id="PTHR10795">
    <property type="entry name" value="PROPROTEIN CONVERTASE SUBTILISIN/KEXIN"/>
    <property type="match status" value="1"/>
</dbReference>
<dbReference type="Pfam" id="PF05922">
    <property type="entry name" value="Inhibitor_I9"/>
    <property type="match status" value="1"/>
</dbReference>
<accession>A0A9C6TJU6</accession>
<gene>
    <name evidence="7" type="primary">LOC127747648</name>
</gene>
<dbReference type="Gene3D" id="3.40.50.200">
    <property type="entry name" value="Peptidase S8/S53 domain"/>
    <property type="match status" value="1"/>
</dbReference>
<evidence type="ECO:0000256" key="3">
    <source>
        <dbReference type="ARBA" id="ARBA00022729"/>
    </source>
</evidence>
<dbReference type="GO" id="GO:0006508">
    <property type="term" value="P:proteolysis"/>
    <property type="evidence" value="ECO:0007669"/>
    <property type="project" value="InterPro"/>
</dbReference>